<protein>
    <recommendedName>
        <fullName evidence="4">Yeast cell wall synthesis Kre9/Knh1 C-terminal domain-containing protein</fullName>
    </recommendedName>
</protein>
<gene>
    <name evidence="2" type="ORF">N7539_005347</name>
</gene>
<evidence type="ECO:0000313" key="3">
    <source>
        <dbReference type="Proteomes" id="UP001148312"/>
    </source>
</evidence>
<dbReference type="GO" id="GO:0005576">
    <property type="term" value="C:extracellular region"/>
    <property type="evidence" value="ECO:0007669"/>
    <property type="project" value="TreeGrafter"/>
</dbReference>
<feature type="chain" id="PRO_5040761178" description="Yeast cell wall synthesis Kre9/Knh1 C-terminal domain-containing protein" evidence="1">
    <location>
        <begin position="20"/>
        <end position="298"/>
    </location>
</feature>
<keyword evidence="3" id="KW-1185">Reference proteome</keyword>
<keyword evidence="1" id="KW-0732">Signal</keyword>
<evidence type="ECO:0000256" key="1">
    <source>
        <dbReference type="SAM" id="SignalP"/>
    </source>
</evidence>
<comment type="caution">
    <text evidence="2">The sequence shown here is derived from an EMBL/GenBank/DDBJ whole genome shotgun (WGS) entry which is preliminary data.</text>
</comment>
<accession>A0A9W9X739</accession>
<feature type="signal peptide" evidence="1">
    <location>
        <begin position="1"/>
        <end position="19"/>
    </location>
</feature>
<evidence type="ECO:0008006" key="4">
    <source>
        <dbReference type="Google" id="ProtNLM"/>
    </source>
</evidence>
<dbReference type="GeneID" id="81625198"/>
<dbReference type="PANTHER" id="PTHR28154">
    <property type="entry name" value="CELL WALL SYNTHESIS PROTEIN KNH1-RELATED"/>
    <property type="match status" value="1"/>
</dbReference>
<organism evidence="2 3">
    <name type="scientific">Penicillium diatomitis</name>
    <dbReference type="NCBI Taxonomy" id="2819901"/>
    <lineage>
        <taxon>Eukaryota</taxon>
        <taxon>Fungi</taxon>
        <taxon>Dikarya</taxon>
        <taxon>Ascomycota</taxon>
        <taxon>Pezizomycotina</taxon>
        <taxon>Eurotiomycetes</taxon>
        <taxon>Eurotiomycetidae</taxon>
        <taxon>Eurotiales</taxon>
        <taxon>Aspergillaceae</taxon>
        <taxon>Penicillium</taxon>
    </lineage>
</organism>
<evidence type="ECO:0000313" key="2">
    <source>
        <dbReference type="EMBL" id="KAJ5485359.1"/>
    </source>
</evidence>
<dbReference type="InterPro" id="IPR045328">
    <property type="entry name" value="Kre9/Knh1"/>
</dbReference>
<sequence>MGLGKLWLGLISLLSSVAGQTLSGLAFKAGDEVNFVWAFDGMTTGRYDFDLCAGDESTGNYETLDRVISDTLFSPGDRISFRVNPLVGGNVANAYFLKITPVKPNEHWSGFTSHFTMTNMQGAFSPSIIDAVKSMQAITIPSFILPENDSLVDATPEVPLVDEPFSPSEAAHRITSTPNLVPTPTSPLEQDHNELRKRVVVNQHTVPWGLQTGLTKYAPMPKRAGSTIKPGSPTPQYPPFPFKIATTFLGQPTVQYTDNAYLTATAPFVENPAPHASAPTVDPGKQEWYEKLKAEFNF</sequence>
<reference evidence="2" key="2">
    <citation type="journal article" date="2023" name="IMA Fungus">
        <title>Comparative genomic study of the Penicillium genus elucidates a diverse pangenome and 15 lateral gene transfer events.</title>
        <authorList>
            <person name="Petersen C."/>
            <person name="Sorensen T."/>
            <person name="Nielsen M.R."/>
            <person name="Sondergaard T.E."/>
            <person name="Sorensen J.L."/>
            <person name="Fitzpatrick D.A."/>
            <person name="Frisvad J.C."/>
            <person name="Nielsen K.L."/>
        </authorList>
    </citation>
    <scope>NUCLEOTIDE SEQUENCE</scope>
    <source>
        <strain evidence="2">IBT 30728</strain>
    </source>
</reference>
<name>A0A9W9X739_9EURO</name>
<dbReference type="PANTHER" id="PTHR28154:SF1">
    <property type="entry name" value="CELL WALL SYNTHESIS PROTEIN KNH1-RELATED"/>
    <property type="match status" value="1"/>
</dbReference>
<reference evidence="2" key="1">
    <citation type="submission" date="2022-12" db="EMBL/GenBank/DDBJ databases">
        <authorList>
            <person name="Petersen C."/>
        </authorList>
    </citation>
    <scope>NUCLEOTIDE SEQUENCE</scope>
    <source>
        <strain evidence="2">IBT 30728</strain>
    </source>
</reference>
<dbReference type="Proteomes" id="UP001148312">
    <property type="component" value="Unassembled WGS sequence"/>
</dbReference>
<dbReference type="AlphaFoldDB" id="A0A9W9X739"/>
<dbReference type="GO" id="GO:0031505">
    <property type="term" value="P:fungal-type cell wall organization"/>
    <property type="evidence" value="ECO:0007669"/>
    <property type="project" value="TreeGrafter"/>
</dbReference>
<dbReference type="GO" id="GO:0006078">
    <property type="term" value="P:(1-&gt;6)-beta-D-glucan biosynthetic process"/>
    <property type="evidence" value="ECO:0007669"/>
    <property type="project" value="InterPro"/>
</dbReference>
<dbReference type="EMBL" id="JAPWDQ010000005">
    <property type="protein sequence ID" value="KAJ5485359.1"/>
    <property type="molecule type" value="Genomic_DNA"/>
</dbReference>
<dbReference type="GO" id="GO:0042546">
    <property type="term" value="P:cell wall biogenesis"/>
    <property type="evidence" value="ECO:0007669"/>
    <property type="project" value="InterPro"/>
</dbReference>
<proteinExistence type="predicted"/>
<dbReference type="RefSeq" id="XP_056790143.1">
    <property type="nucleotide sequence ID" value="XM_056934949.1"/>
</dbReference>